<feature type="chain" id="PRO_5032444244" evidence="2">
    <location>
        <begin position="25"/>
        <end position="181"/>
    </location>
</feature>
<accession>A0A835E622</accession>
<dbReference type="Proteomes" id="UP000636709">
    <property type="component" value="Unassembled WGS sequence"/>
</dbReference>
<evidence type="ECO:0000256" key="2">
    <source>
        <dbReference type="SAM" id="SignalP"/>
    </source>
</evidence>
<feature type="signal peptide" evidence="2">
    <location>
        <begin position="1"/>
        <end position="24"/>
    </location>
</feature>
<feature type="region of interest" description="Disordered" evidence="1">
    <location>
        <begin position="116"/>
        <end position="181"/>
    </location>
</feature>
<feature type="compositionally biased region" description="Pro residues" evidence="1">
    <location>
        <begin position="116"/>
        <end position="171"/>
    </location>
</feature>
<organism evidence="3 4">
    <name type="scientific">Digitaria exilis</name>
    <dbReference type="NCBI Taxonomy" id="1010633"/>
    <lineage>
        <taxon>Eukaryota</taxon>
        <taxon>Viridiplantae</taxon>
        <taxon>Streptophyta</taxon>
        <taxon>Embryophyta</taxon>
        <taxon>Tracheophyta</taxon>
        <taxon>Spermatophyta</taxon>
        <taxon>Magnoliopsida</taxon>
        <taxon>Liliopsida</taxon>
        <taxon>Poales</taxon>
        <taxon>Poaceae</taxon>
        <taxon>PACMAD clade</taxon>
        <taxon>Panicoideae</taxon>
        <taxon>Panicodae</taxon>
        <taxon>Paniceae</taxon>
        <taxon>Anthephorinae</taxon>
        <taxon>Digitaria</taxon>
    </lineage>
</organism>
<dbReference type="OrthoDB" id="692705at2759"/>
<evidence type="ECO:0000313" key="3">
    <source>
        <dbReference type="EMBL" id="KAF8670905.1"/>
    </source>
</evidence>
<comment type="caution">
    <text evidence="3">The sequence shown here is derived from an EMBL/GenBank/DDBJ whole genome shotgun (WGS) entry which is preliminary data.</text>
</comment>
<evidence type="ECO:0000313" key="4">
    <source>
        <dbReference type="Proteomes" id="UP000636709"/>
    </source>
</evidence>
<reference evidence="3" key="1">
    <citation type="submission" date="2020-07" db="EMBL/GenBank/DDBJ databases">
        <title>Genome sequence and genetic diversity analysis of an under-domesticated orphan crop, white fonio (Digitaria exilis).</title>
        <authorList>
            <person name="Bennetzen J.L."/>
            <person name="Chen S."/>
            <person name="Ma X."/>
            <person name="Wang X."/>
            <person name="Yssel A.E.J."/>
            <person name="Chaluvadi S.R."/>
            <person name="Johnson M."/>
            <person name="Gangashetty P."/>
            <person name="Hamidou F."/>
            <person name="Sanogo M.D."/>
            <person name="Zwaenepoel A."/>
            <person name="Wallace J."/>
            <person name="Van De Peer Y."/>
            <person name="Van Deynze A."/>
        </authorList>
    </citation>
    <scope>NUCLEOTIDE SEQUENCE</scope>
    <source>
        <tissue evidence="3">Leaves</tissue>
    </source>
</reference>
<proteinExistence type="predicted"/>
<sequence>MAGYKAVGVVLLVVAALLAAAARAKDDDDHMHHWRCFKSCTRNCHDEDALDDSGDGGGVSRRCKTGCLGECFQELPVLCYQQCVVSTCLCLPPYSKEKITCMKNCCDKCFHHGPKPPGPGPRPKPPSPGPPKPKPPPGPPTPTPKPPMPPPKAPSPPTKPPPAPKKPPCPPGSETMNADGN</sequence>
<dbReference type="AlphaFoldDB" id="A0A835E622"/>
<dbReference type="PRINTS" id="PR01217">
    <property type="entry name" value="PRICHEXTENSN"/>
</dbReference>
<name>A0A835E622_9POAL</name>
<gene>
    <name evidence="3" type="ORF">HU200_050172</name>
</gene>
<evidence type="ECO:0000256" key="1">
    <source>
        <dbReference type="SAM" id="MobiDB-lite"/>
    </source>
</evidence>
<protein>
    <submittedName>
        <fullName evidence="3">Uncharacterized protein</fullName>
    </submittedName>
</protein>
<keyword evidence="2" id="KW-0732">Signal</keyword>
<keyword evidence="4" id="KW-1185">Reference proteome</keyword>
<dbReference type="EMBL" id="JACEFO010002248">
    <property type="protein sequence ID" value="KAF8670905.1"/>
    <property type="molecule type" value="Genomic_DNA"/>
</dbReference>
<dbReference type="Gramene" id="Dexi5A01G0018970.1">
    <property type="protein sequence ID" value="Dexi5A01G0018970.1:cds"/>
    <property type="gene ID" value="Dexi5A01G0018970"/>
</dbReference>